<gene>
    <name evidence="2" type="ORF">CLOSTHATH_03490</name>
</gene>
<evidence type="ECO:0000256" key="1">
    <source>
        <dbReference type="SAM" id="Phobius"/>
    </source>
</evidence>
<name>D3AIQ0_9FIRM</name>
<evidence type="ECO:0000313" key="3">
    <source>
        <dbReference type="Proteomes" id="UP000004968"/>
    </source>
</evidence>
<keyword evidence="1" id="KW-0472">Membrane</keyword>
<comment type="caution">
    <text evidence="2">The sequence shown here is derived from an EMBL/GenBank/DDBJ whole genome shotgun (WGS) entry which is preliminary data.</text>
</comment>
<dbReference type="RefSeq" id="WP_006773960.1">
    <property type="nucleotide sequence ID" value="NZ_GG667668.1"/>
</dbReference>
<keyword evidence="1" id="KW-0812">Transmembrane</keyword>
<sequence length="70" mass="7505">MGKGMTLEKLQVIIEAQTKPYRDEVEKLKKQTTTAASHVERQTAKMKKSFGGLGKVVASVLGVGAIVAFA</sequence>
<dbReference type="AlphaFoldDB" id="D3AIQ0"/>
<protein>
    <submittedName>
        <fullName evidence="2">Uncharacterized protein</fullName>
    </submittedName>
</protein>
<organism evidence="2 3">
    <name type="scientific">Hungatella hathewayi DSM 13479</name>
    <dbReference type="NCBI Taxonomy" id="566550"/>
    <lineage>
        <taxon>Bacteria</taxon>
        <taxon>Bacillati</taxon>
        <taxon>Bacillota</taxon>
        <taxon>Clostridia</taxon>
        <taxon>Lachnospirales</taxon>
        <taxon>Lachnospiraceae</taxon>
        <taxon>Hungatella</taxon>
    </lineage>
</organism>
<reference evidence="2 3" key="1">
    <citation type="submission" date="2010-01" db="EMBL/GenBank/DDBJ databases">
        <authorList>
            <person name="Weinstock G."/>
            <person name="Sodergren E."/>
            <person name="Clifton S."/>
            <person name="Fulton L."/>
            <person name="Fulton B."/>
            <person name="Courtney L."/>
            <person name="Fronick C."/>
            <person name="Harrison M."/>
            <person name="Strong C."/>
            <person name="Farmer C."/>
            <person name="Delahaunty K."/>
            <person name="Markovic C."/>
            <person name="Hall O."/>
            <person name="Minx P."/>
            <person name="Tomlinson C."/>
            <person name="Mitreva M."/>
            <person name="Nelson J."/>
            <person name="Hou S."/>
            <person name="Wollam A."/>
            <person name="Pepin K.H."/>
            <person name="Johnson M."/>
            <person name="Bhonagiri V."/>
            <person name="Nash W.E."/>
            <person name="Warren W."/>
            <person name="Chinwalla A."/>
            <person name="Mardis E.R."/>
            <person name="Wilson R.K."/>
        </authorList>
    </citation>
    <scope>NUCLEOTIDE SEQUENCE [LARGE SCALE GENOMIC DNA]</scope>
    <source>
        <strain evidence="2 3">DSM 13479</strain>
    </source>
</reference>
<feature type="non-terminal residue" evidence="2">
    <location>
        <position position="70"/>
    </location>
</feature>
<dbReference type="EMBL" id="ACIO01000284">
    <property type="protein sequence ID" value="EFC98317.1"/>
    <property type="molecule type" value="Genomic_DNA"/>
</dbReference>
<proteinExistence type="predicted"/>
<keyword evidence="1" id="KW-1133">Transmembrane helix</keyword>
<feature type="transmembrane region" description="Helical" evidence="1">
    <location>
        <begin position="50"/>
        <end position="69"/>
    </location>
</feature>
<evidence type="ECO:0000313" key="2">
    <source>
        <dbReference type="EMBL" id="EFC98317.1"/>
    </source>
</evidence>
<dbReference type="Proteomes" id="UP000004968">
    <property type="component" value="Unassembled WGS sequence"/>
</dbReference>
<dbReference type="HOGENOM" id="CLU_2781845_0_0_9"/>
<accession>D3AIQ0</accession>